<protein>
    <submittedName>
        <fullName evidence="2">Peptidoglycan DD-metalloendopeptidase family protein</fullName>
    </submittedName>
</protein>
<dbReference type="GO" id="GO:0004222">
    <property type="term" value="F:metalloendopeptidase activity"/>
    <property type="evidence" value="ECO:0007669"/>
    <property type="project" value="TreeGrafter"/>
</dbReference>
<dbReference type="InterPro" id="IPR011055">
    <property type="entry name" value="Dup_hybrid_motif"/>
</dbReference>
<reference evidence="2 3" key="1">
    <citation type="submission" date="2020-01" db="EMBL/GenBank/DDBJ databases">
        <title>Complete genome of Aeromonas media MC64.</title>
        <authorList>
            <person name="Cao G."/>
            <person name="Fu J."/>
            <person name="Zhong C."/>
        </authorList>
    </citation>
    <scope>NUCLEOTIDE SEQUENCE [LARGE SCALE GENOMIC DNA]</scope>
    <source>
        <strain evidence="2 3">MC64</strain>
    </source>
</reference>
<dbReference type="EMBL" id="CP047962">
    <property type="protein sequence ID" value="QHQ51149.1"/>
    <property type="molecule type" value="Genomic_DNA"/>
</dbReference>
<dbReference type="CDD" id="cd12797">
    <property type="entry name" value="M23_peptidase"/>
    <property type="match status" value="1"/>
</dbReference>
<dbReference type="PANTHER" id="PTHR21666">
    <property type="entry name" value="PEPTIDASE-RELATED"/>
    <property type="match status" value="1"/>
</dbReference>
<dbReference type="Gene3D" id="2.70.70.10">
    <property type="entry name" value="Glucose Permease (Domain IIA)"/>
    <property type="match status" value="1"/>
</dbReference>
<dbReference type="Pfam" id="PF01551">
    <property type="entry name" value="Peptidase_M23"/>
    <property type="match status" value="1"/>
</dbReference>
<dbReference type="Proteomes" id="UP000463871">
    <property type="component" value="Chromosome"/>
</dbReference>
<dbReference type="InterPro" id="IPR016047">
    <property type="entry name" value="M23ase_b-sheet_dom"/>
</dbReference>
<evidence type="ECO:0000313" key="2">
    <source>
        <dbReference type="EMBL" id="QHQ51149.1"/>
    </source>
</evidence>
<gene>
    <name evidence="2" type="ORF">GWI30_09810</name>
</gene>
<dbReference type="InterPro" id="IPR050570">
    <property type="entry name" value="Cell_wall_metabolism_enzyme"/>
</dbReference>
<dbReference type="PANTHER" id="PTHR21666:SF268">
    <property type="entry name" value="PEPTIDASE M23 DOMAIN-CONTAINING PROTEIN"/>
    <property type="match status" value="1"/>
</dbReference>
<evidence type="ECO:0000313" key="3">
    <source>
        <dbReference type="Proteomes" id="UP000463871"/>
    </source>
</evidence>
<sequence>MKRLLLGLLLIGLVGMVLPSSATIPVLNATCSSWNPKTFWFGPWGTSGVHKGIDIFARKNTPVVAATSGLVLFAGNVDRIGGKGGNIVITLGPKWRLYYYAHLQSIAPDIGAWVMEGDEIGKLGNTGNARTTPPHLHFEILTLVPYPWRYTNEVHGWAKPFHLNPADSFSRCR</sequence>
<dbReference type="SUPFAM" id="SSF51261">
    <property type="entry name" value="Duplicated hybrid motif"/>
    <property type="match status" value="1"/>
</dbReference>
<organism evidence="2 3">
    <name type="scientific">Aeromonas media</name>
    <dbReference type="NCBI Taxonomy" id="651"/>
    <lineage>
        <taxon>Bacteria</taxon>
        <taxon>Pseudomonadati</taxon>
        <taxon>Pseudomonadota</taxon>
        <taxon>Gammaproteobacteria</taxon>
        <taxon>Aeromonadales</taxon>
        <taxon>Aeromonadaceae</taxon>
        <taxon>Aeromonas</taxon>
    </lineage>
</organism>
<evidence type="ECO:0000259" key="1">
    <source>
        <dbReference type="Pfam" id="PF01551"/>
    </source>
</evidence>
<proteinExistence type="predicted"/>
<name>A0AAE6SI98_AERME</name>
<dbReference type="AlphaFoldDB" id="A0AAE6SI98"/>
<feature type="domain" description="M23ase beta-sheet core" evidence="1">
    <location>
        <begin position="49"/>
        <end position="141"/>
    </location>
</feature>
<accession>A0AAE6SI98</accession>